<sequence length="82" mass="8347">MAATPIRGGGGRNHHRRNQKSLEIGASSISTMVALIAVTTLQPGSVATYVVAADSDWGVGATIEAATPAALCLFSADPSFSF</sequence>
<reference evidence="2 3" key="1">
    <citation type="submission" date="2017-11" db="EMBL/GenBank/DDBJ databases">
        <title>De-novo sequencing of pomegranate (Punica granatum L.) genome.</title>
        <authorList>
            <person name="Akparov Z."/>
            <person name="Amiraslanov A."/>
            <person name="Hajiyeva S."/>
            <person name="Abbasov M."/>
            <person name="Kaur K."/>
            <person name="Hamwieh A."/>
            <person name="Solovyev V."/>
            <person name="Salamov A."/>
            <person name="Braich B."/>
            <person name="Kosarev P."/>
            <person name="Mahmoud A."/>
            <person name="Hajiyev E."/>
            <person name="Babayeva S."/>
            <person name="Izzatullayeva V."/>
            <person name="Mammadov A."/>
            <person name="Mammadov A."/>
            <person name="Sharifova S."/>
            <person name="Ojaghi J."/>
            <person name="Eynullazada K."/>
            <person name="Bayramov B."/>
            <person name="Abdulazimova A."/>
            <person name="Shahmuradov I."/>
        </authorList>
    </citation>
    <scope>NUCLEOTIDE SEQUENCE [LARGE SCALE GENOMIC DNA]</scope>
    <source>
        <strain evidence="3">cv. AG2017</strain>
        <tissue evidence="2">Leaf</tissue>
    </source>
</reference>
<dbReference type="AlphaFoldDB" id="A0A2I0IUC3"/>
<protein>
    <submittedName>
        <fullName evidence="2">Uncharacterized protein</fullName>
    </submittedName>
</protein>
<evidence type="ECO:0000313" key="2">
    <source>
        <dbReference type="EMBL" id="PKI47598.1"/>
    </source>
</evidence>
<dbReference type="EMBL" id="PGOL01002478">
    <property type="protein sequence ID" value="PKI47598.1"/>
    <property type="molecule type" value="Genomic_DNA"/>
</dbReference>
<evidence type="ECO:0000313" key="3">
    <source>
        <dbReference type="Proteomes" id="UP000233551"/>
    </source>
</evidence>
<feature type="region of interest" description="Disordered" evidence="1">
    <location>
        <begin position="1"/>
        <end position="21"/>
    </location>
</feature>
<proteinExistence type="predicted"/>
<evidence type="ECO:0000256" key="1">
    <source>
        <dbReference type="SAM" id="MobiDB-lite"/>
    </source>
</evidence>
<accession>A0A2I0IUC3</accession>
<comment type="caution">
    <text evidence="2">The sequence shown here is derived from an EMBL/GenBank/DDBJ whole genome shotgun (WGS) entry which is preliminary data.</text>
</comment>
<dbReference type="Proteomes" id="UP000233551">
    <property type="component" value="Unassembled WGS sequence"/>
</dbReference>
<organism evidence="2 3">
    <name type="scientific">Punica granatum</name>
    <name type="common">Pomegranate</name>
    <dbReference type="NCBI Taxonomy" id="22663"/>
    <lineage>
        <taxon>Eukaryota</taxon>
        <taxon>Viridiplantae</taxon>
        <taxon>Streptophyta</taxon>
        <taxon>Embryophyta</taxon>
        <taxon>Tracheophyta</taxon>
        <taxon>Spermatophyta</taxon>
        <taxon>Magnoliopsida</taxon>
        <taxon>eudicotyledons</taxon>
        <taxon>Gunneridae</taxon>
        <taxon>Pentapetalae</taxon>
        <taxon>rosids</taxon>
        <taxon>malvids</taxon>
        <taxon>Myrtales</taxon>
        <taxon>Lythraceae</taxon>
        <taxon>Punica</taxon>
    </lineage>
</organism>
<keyword evidence="3" id="KW-1185">Reference proteome</keyword>
<gene>
    <name evidence="2" type="ORF">CRG98_031987</name>
</gene>
<name>A0A2I0IUC3_PUNGR</name>